<keyword evidence="2" id="KW-0479">Metal-binding</keyword>
<keyword evidence="3" id="KW-0863">Zinc-finger</keyword>
<evidence type="ECO:0000256" key="4">
    <source>
        <dbReference type="ARBA" id="ARBA00022833"/>
    </source>
</evidence>
<proteinExistence type="predicted"/>
<evidence type="ECO:0000256" key="1">
    <source>
        <dbReference type="ARBA" id="ARBA00004123"/>
    </source>
</evidence>
<dbReference type="EMBL" id="JAACJM010000027">
    <property type="protein sequence ID" value="KAF5365481.1"/>
    <property type="molecule type" value="Genomic_DNA"/>
</dbReference>
<dbReference type="OrthoDB" id="3058553at2759"/>
<dbReference type="GO" id="GO:0008270">
    <property type="term" value="F:zinc ion binding"/>
    <property type="evidence" value="ECO:0007669"/>
    <property type="project" value="UniProtKB-KW"/>
</dbReference>
<feature type="compositionally biased region" description="Acidic residues" evidence="6">
    <location>
        <begin position="118"/>
        <end position="145"/>
    </location>
</feature>
<keyword evidence="8" id="KW-1185">Reference proteome</keyword>
<reference evidence="7 8" key="1">
    <citation type="journal article" date="2020" name="ISME J.">
        <title>Uncovering the hidden diversity of litter-decomposition mechanisms in mushroom-forming fungi.</title>
        <authorList>
            <person name="Floudas D."/>
            <person name="Bentzer J."/>
            <person name="Ahren D."/>
            <person name="Johansson T."/>
            <person name="Persson P."/>
            <person name="Tunlid A."/>
        </authorList>
    </citation>
    <scope>NUCLEOTIDE SEQUENCE [LARGE SCALE GENOMIC DNA]</scope>
    <source>
        <strain evidence="7 8">CBS 291.85</strain>
    </source>
</reference>
<dbReference type="PANTHER" id="PTHR46481:SF10">
    <property type="entry name" value="ZINC FINGER BED DOMAIN-CONTAINING PROTEIN 39"/>
    <property type="match status" value="1"/>
</dbReference>
<comment type="caution">
    <text evidence="7">The sequence shown here is derived from an EMBL/GenBank/DDBJ whole genome shotgun (WGS) entry which is preliminary data.</text>
</comment>
<dbReference type="AlphaFoldDB" id="A0A8H5LQC1"/>
<dbReference type="SUPFAM" id="SSF53098">
    <property type="entry name" value="Ribonuclease H-like"/>
    <property type="match status" value="1"/>
</dbReference>
<feature type="compositionally biased region" description="Basic and acidic residues" evidence="6">
    <location>
        <begin position="95"/>
        <end position="107"/>
    </location>
</feature>
<feature type="region of interest" description="Disordered" evidence="6">
    <location>
        <begin position="1"/>
        <end position="71"/>
    </location>
</feature>
<dbReference type="Proteomes" id="UP000559256">
    <property type="component" value="Unassembled WGS sequence"/>
</dbReference>
<keyword evidence="4" id="KW-0862">Zinc</keyword>
<protein>
    <submittedName>
        <fullName evidence="7">Uncharacterized protein</fullName>
    </submittedName>
</protein>
<gene>
    <name evidence="7" type="ORF">D9758_010865</name>
</gene>
<feature type="region of interest" description="Disordered" evidence="6">
    <location>
        <begin position="92"/>
        <end position="145"/>
    </location>
</feature>
<dbReference type="PANTHER" id="PTHR46481">
    <property type="entry name" value="ZINC FINGER BED DOMAIN-CONTAINING PROTEIN 4"/>
    <property type="match status" value="1"/>
</dbReference>
<evidence type="ECO:0000256" key="2">
    <source>
        <dbReference type="ARBA" id="ARBA00022723"/>
    </source>
</evidence>
<feature type="compositionally biased region" description="Basic and acidic residues" evidence="6">
    <location>
        <begin position="35"/>
        <end position="46"/>
    </location>
</feature>
<sequence length="690" mass="77831">MDLKPPTFPSLCVTMTSEADQSEINPSSSGNNPHPHIEREKVDPKLMLKPGTTCTQMQSAKKRESAAADQCAVDVSGNLKDAKDIDWSGVAAGSQEKRKLADGEKPVTKRPKMTATNGEDEELDEDDDVERDDTIENSDSDVEMTEGEKCYWEAKAGTKGKPTKCRTQKAKEMVDLHLCYQADAILVDSKMTPGSICRFCFESTHSTKQSFYTGNVTSRRCDLEHHHNDNYFKLCEENNVEQKAKQLSSAVDVDGPIQLFSCEGLLEYIIELIADADEKDIPHCTTLTTAIKEKHQTLIQWNKEILKNIDLLISMTFDGWSKKHRKAFESLTVHFIQPTDNNPSEWSLHAHLLTFDCQKGHHTGEENGNHLANTIQEYGYVDTVGWFTSDRVSVNDKSNRIACKILDPSGKVLKPKERHTNCIDHMFHLMPSHFCQALQIPSIMAIGCCLHANEMEELFEGFDDNIDTSQEEEPNDDDDEAVEQALSTEWINFKQVVMLCRDVLMVTVTRNAILGKEDVATSQWVIPAMHEVKVEWEKFLDNDAYKIIAPTIQAGLNSMYKWYCKITEDTPVYFICHADSYMDKLIEEKRKQSVAASHTKNTSSISQYDKLDKYLAVTPGESSSSHTHGLQLPSDSSIIFQVQIVGLTDVARRGRKADDMFEALQCLKGAYKDGHLSARNETWMAEKLVY</sequence>
<evidence type="ECO:0000313" key="7">
    <source>
        <dbReference type="EMBL" id="KAF5365481.1"/>
    </source>
</evidence>
<dbReference type="GO" id="GO:0005634">
    <property type="term" value="C:nucleus"/>
    <property type="evidence" value="ECO:0007669"/>
    <property type="project" value="UniProtKB-SubCell"/>
</dbReference>
<name>A0A8H5LQC1_9AGAR</name>
<dbReference type="InterPro" id="IPR052035">
    <property type="entry name" value="ZnF_BED_domain_contain"/>
</dbReference>
<evidence type="ECO:0000256" key="6">
    <source>
        <dbReference type="SAM" id="MobiDB-lite"/>
    </source>
</evidence>
<accession>A0A8H5LQC1</accession>
<dbReference type="InterPro" id="IPR012337">
    <property type="entry name" value="RNaseH-like_sf"/>
</dbReference>
<evidence type="ECO:0000313" key="8">
    <source>
        <dbReference type="Proteomes" id="UP000559256"/>
    </source>
</evidence>
<organism evidence="7 8">
    <name type="scientific">Tetrapyrgos nigripes</name>
    <dbReference type="NCBI Taxonomy" id="182062"/>
    <lineage>
        <taxon>Eukaryota</taxon>
        <taxon>Fungi</taxon>
        <taxon>Dikarya</taxon>
        <taxon>Basidiomycota</taxon>
        <taxon>Agaricomycotina</taxon>
        <taxon>Agaricomycetes</taxon>
        <taxon>Agaricomycetidae</taxon>
        <taxon>Agaricales</taxon>
        <taxon>Marasmiineae</taxon>
        <taxon>Marasmiaceae</taxon>
        <taxon>Tetrapyrgos</taxon>
    </lineage>
</organism>
<evidence type="ECO:0000256" key="5">
    <source>
        <dbReference type="ARBA" id="ARBA00023242"/>
    </source>
</evidence>
<keyword evidence="5" id="KW-0539">Nucleus</keyword>
<feature type="compositionally biased region" description="Polar residues" evidence="6">
    <location>
        <begin position="13"/>
        <end position="32"/>
    </location>
</feature>
<comment type="subcellular location">
    <subcellularLocation>
        <location evidence="1">Nucleus</location>
    </subcellularLocation>
</comment>
<evidence type="ECO:0000256" key="3">
    <source>
        <dbReference type="ARBA" id="ARBA00022771"/>
    </source>
</evidence>